<protein>
    <recommendedName>
        <fullName evidence="5">Molecular chaperone</fullName>
    </recommendedName>
</protein>
<keyword evidence="2" id="KW-0812">Transmembrane</keyword>
<organism evidence="3 4">
    <name type="scientific">[Mycobacterium] nativiensis</name>
    <dbReference type="NCBI Taxonomy" id="2855503"/>
    <lineage>
        <taxon>Bacteria</taxon>
        <taxon>Bacillati</taxon>
        <taxon>Actinomycetota</taxon>
        <taxon>Actinomycetes</taxon>
        <taxon>Mycobacteriales</taxon>
        <taxon>Mycobacteriaceae</taxon>
        <taxon>Mycolicibacter</taxon>
    </lineage>
</organism>
<accession>A0ABU5XWZ3</accession>
<feature type="compositionally biased region" description="Pro residues" evidence="1">
    <location>
        <begin position="132"/>
        <end position="164"/>
    </location>
</feature>
<evidence type="ECO:0000256" key="2">
    <source>
        <dbReference type="SAM" id="Phobius"/>
    </source>
</evidence>
<feature type="transmembrane region" description="Helical" evidence="2">
    <location>
        <begin position="89"/>
        <end position="109"/>
    </location>
</feature>
<keyword evidence="2" id="KW-0472">Membrane</keyword>
<feature type="region of interest" description="Disordered" evidence="1">
    <location>
        <begin position="62"/>
        <end position="81"/>
    </location>
</feature>
<proteinExistence type="predicted"/>
<evidence type="ECO:0000256" key="1">
    <source>
        <dbReference type="SAM" id="MobiDB-lite"/>
    </source>
</evidence>
<comment type="caution">
    <text evidence="3">The sequence shown here is derived from an EMBL/GenBank/DDBJ whole genome shotgun (WGS) entry which is preliminary data.</text>
</comment>
<keyword evidence="4" id="KW-1185">Reference proteome</keyword>
<dbReference type="Proteomes" id="UP001298593">
    <property type="component" value="Unassembled WGS sequence"/>
</dbReference>
<feature type="region of interest" description="Disordered" evidence="1">
    <location>
        <begin position="118"/>
        <end position="225"/>
    </location>
</feature>
<reference evidence="3 4" key="1">
    <citation type="submission" date="2023-12" db="EMBL/GenBank/DDBJ databases">
        <title>Description of new species of Mycobacterium terrae complex isolated from sewage at the Sao Paulo Zoological Park Foundation in Brazil.</title>
        <authorList>
            <person name="Romagnoli C.L."/>
            <person name="Conceicao E.C."/>
            <person name="Machado E."/>
            <person name="Barreto L.B.P.F."/>
            <person name="Sharma A."/>
            <person name="Silva N.M."/>
            <person name="Marques L.E."/>
            <person name="Juliana M.A."/>
            <person name="Lourenco M.C.S."/>
            <person name="Digiampietri L.A."/>
            <person name="Suffys P.N."/>
            <person name="Viana-Niero C."/>
        </authorList>
    </citation>
    <scope>NUCLEOTIDE SEQUENCE [LARGE SCALE GENOMIC DNA]</scope>
    <source>
        <strain evidence="3 4">MYC340</strain>
    </source>
</reference>
<evidence type="ECO:0000313" key="3">
    <source>
        <dbReference type="EMBL" id="MEB3032303.1"/>
    </source>
</evidence>
<feature type="region of interest" description="Disordered" evidence="1">
    <location>
        <begin position="1"/>
        <end position="35"/>
    </location>
</feature>
<dbReference type="EMBL" id="JAYJJU010000010">
    <property type="protein sequence ID" value="MEB3032303.1"/>
    <property type="molecule type" value="Genomic_DNA"/>
</dbReference>
<dbReference type="RefSeq" id="WP_224974855.1">
    <property type="nucleotide sequence ID" value="NZ_JAYJJU010000010.1"/>
</dbReference>
<name>A0ABU5XWZ3_9MYCO</name>
<feature type="compositionally biased region" description="Pro residues" evidence="1">
    <location>
        <begin position="202"/>
        <end position="217"/>
    </location>
</feature>
<sequence>MYDPQADDVTREADAIGATEMAPTVPSGPGTGVVDAYAWSQEDGSAGAEPVPYVEDPYDHAPATGWRPATTPPPAPVPGRSHPSRLPRYALGFGILVALIAIAGALYSLTRITDDDTPVQPETSAVVEPLPSSTPSPMPAPVPPPEPSTPAPPPVATTVAPPPETTTAPPETTTAPPTTTTTVPPTTTTTAPHTTTTTAPPTTTPPPSTTAPPPTTAPPTTTVPMTTEYLRIPLVPIPIPITVPEN</sequence>
<evidence type="ECO:0008006" key="5">
    <source>
        <dbReference type="Google" id="ProtNLM"/>
    </source>
</evidence>
<keyword evidence="2" id="KW-1133">Transmembrane helix</keyword>
<gene>
    <name evidence="3" type="ORF">KV113_12135</name>
</gene>
<feature type="compositionally biased region" description="Low complexity" evidence="1">
    <location>
        <begin position="165"/>
        <end position="201"/>
    </location>
</feature>
<evidence type="ECO:0000313" key="4">
    <source>
        <dbReference type="Proteomes" id="UP001298593"/>
    </source>
</evidence>